<gene>
    <name evidence="1" type="ORF">W911_01665</name>
</gene>
<proteinExistence type="predicted"/>
<dbReference type="EMBL" id="CP006912">
    <property type="protein sequence ID" value="AHB49838.1"/>
    <property type="molecule type" value="Genomic_DNA"/>
</dbReference>
<name>V5SH38_9HYPH</name>
<evidence type="ECO:0000313" key="2">
    <source>
        <dbReference type="Proteomes" id="UP000018542"/>
    </source>
</evidence>
<evidence type="ECO:0000313" key="1">
    <source>
        <dbReference type="EMBL" id="AHB49838.1"/>
    </source>
</evidence>
<reference evidence="1 2" key="1">
    <citation type="journal article" date="2014" name="Genome Announc.">
        <title>Complete Genome Sequence of Hyphomicrobium nitrativorans Strain NL23, a Denitrifying Bacterium Isolated from Biofilm of a Methanol-Fed Denitrification System Treating Seawater at the Montreal Biodome.</title>
        <authorList>
            <person name="Martineau C."/>
            <person name="Villeneuve C."/>
            <person name="Mauffrey F."/>
            <person name="Villemur R."/>
        </authorList>
    </citation>
    <scope>NUCLEOTIDE SEQUENCE [LARGE SCALE GENOMIC DNA]</scope>
    <source>
        <strain evidence="1">NL23</strain>
    </source>
</reference>
<accession>V5SH38</accession>
<sequence length="42" mass="4622">METGRTVGPFYTRASFQASSIARVTLMIFAPQNSQKTLQGTE</sequence>
<dbReference type="KEGG" id="hni:W911_01665"/>
<protein>
    <submittedName>
        <fullName evidence="1">Uncharacterized protein</fullName>
    </submittedName>
</protein>
<dbReference type="HOGENOM" id="CLU_3252677_0_0_5"/>
<dbReference type="Proteomes" id="UP000018542">
    <property type="component" value="Chromosome"/>
</dbReference>
<organism evidence="1 2">
    <name type="scientific">Hyphomicrobium nitrativorans NL23</name>
    <dbReference type="NCBI Taxonomy" id="1029756"/>
    <lineage>
        <taxon>Bacteria</taxon>
        <taxon>Pseudomonadati</taxon>
        <taxon>Pseudomonadota</taxon>
        <taxon>Alphaproteobacteria</taxon>
        <taxon>Hyphomicrobiales</taxon>
        <taxon>Hyphomicrobiaceae</taxon>
        <taxon>Hyphomicrobium</taxon>
    </lineage>
</organism>
<dbReference type="AlphaFoldDB" id="V5SH38"/>
<dbReference type="STRING" id="1029756.W911_01665"/>
<dbReference type="PATRIC" id="fig|1029756.8.peg.353"/>
<keyword evidence="2" id="KW-1185">Reference proteome</keyword>